<dbReference type="GO" id="GO:0004806">
    <property type="term" value="F:triacylglycerol lipase activity"/>
    <property type="evidence" value="ECO:0007669"/>
    <property type="project" value="TreeGrafter"/>
</dbReference>
<dbReference type="RefSeq" id="WP_005937879.1">
    <property type="nucleotide sequence ID" value="NZ_ATVK01000046.1"/>
</dbReference>
<dbReference type="SUPFAM" id="SSF52266">
    <property type="entry name" value="SGNH hydrolase"/>
    <property type="match status" value="1"/>
</dbReference>
<evidence type="ECO:0000256" key="2">
    <source>
        <dbReference type="PIRSR" id="PIRSR637460-2"/>
    </source>
</evidence>
<dbReference type="Proteomes" id="UP000053405">
    <property type="component" value="Unassembled WGS sequence"/>
</dbReference>
<name>L7L6S4_9ACTN</name>
<dbReference type="Gene3D" id="3.40.50.1110">
    <property type="entry name" value="SGNH hydrolase"/>
    <property type="match status" value="1"/>
</dbReference>
<dbReference type="eggNOG" id="COG2755">
    <property type="taxonomic scope" value="Bacteria"/>
</dbReference>
<comment type="caution">
    <text evidence="5">The sequence shown here is derived from an EMBL/GenBank/DDBJ whole genome shotgun (WGS) entry which is preliminary data.</text>
</comment>
<dbReference type="STRING" id="1121927.GOHSU_14_00170"/>
<proteinExistence type="predicted"/>
<feature type="disulfide bond" evidence="2">
    <location>
        <begin position="130"/>
        <end position="143"/>
    </location>
</feature>
<keyword evidence="2" id="KW-1015">Disulfide bond</keyword>
<feature type="signal peptide" evidence="3">
    <location>
        <begin position="1"/>
        <end position="28"/>
    </location>
</feature>
<dbReference type="PANTHER" id="PTHR37981">
    <property type="entry name" value="LIPASE 2"/>
    <property type="match status" value="1"/>
</dbReference>
<evidence type="ECO:0000259" key="4">
    <source>
        <dbReference type="Pfam" id="PF13472"/>
    </source>
</evidence>
<evidence type="ECO:0000256" key="3">
    <source>
        <dbReference type="SAM" id="SignalP"/>
    </source>
</evidence>
<feature type="disulfide bond" evidence="2">
    <location>
        <begin position="194"/>
        <end position="243"/>
    </location>
</feature>
<evidence type="ECO:0000313" key="6">
    <source>
        <dbReference type="Proteomes" id="UP000053405"/>
    </source>
</evidence>
<feature type="active site" evidence="1">
    <location>
        <position position="262"/>
    </location>
</feature>
<dbReference type="CDD" id="cd01823">
    <property type="entry name" value="SEST_like"/>
    <property type="match status" value="1"/>
</dbReference>
<feature type="domain" description="SGNH hydrolase-type esterase" evidence="4">
    <location>
        <begin position="36"/>
        <end position="270"/>
    </location>
</feature>
<evidence type="ECO:0000313" key="5">
    <source>
        <dbReference type="EMBL" id="GAC56850.1"/>
    </source>
</evidence>
<keyword evidence="3" id="KW-0732">Signal</keyword>
<gene>
    <name evidence="5" type="ORF">GOHSU_14_00170</name>
</gene>
<dbReference type="EMBL" id="BANT01000014">
    <property type="protein sequence ID" value="GAC56850.1"/>
    <property type="molecule type" value="Genomic_DNA"/>
</dbReference>
<feature type="active site" description="Nucleophile" evidence="1">
    <location>
        <position position="39"/>
    </location>
</feature>
<dbReference type="InterPro" id="IPR013830">
    <property type="entry name" value="SGNH_hydro"/>
</dbReference>
<dbReference type="PANTHER" id="PTHR37981:SF1">
    <property type="entry name" value="SGNH HYDROLASE-TYPE ESTERASE DOMAIN-CONTAINING PROTEIN"/>
    <property type="match status" value="1"/>
</dbReference>
<sequence length="281" mass="29661">MTRRRAAAAALIALLLALVNSGCTHTQAPPHRHVHLGDSYASGMGLSPVVPDSPFLCMRGQDNYGQLVARHYRWDLTDVSCAGARTGNLTDEQYFGVAPQLDALDDQVAVVTLTLGGNDADVFALATGECRRLGPTDPDGAPCAAALRSELFDRIDHQTRPALVRGLAQIAERAPRARIVITGYPWILPATTGCFDQVSIAAGDVPFLRGLQRRLNGAVRAAAGSAGARYVDLAQVSAGHDVCAGSQQRWIEPTGAGPGALHPNARGQRAMADAVQAVIDR</sequence>
<feature type="chain" id="PRO_5003979688" evidence="3">
    <location>
        <begin position="29"/>
        <end position="281"/>
    </location>
</feature>
<dbReference type="InterPro" id="IPR036514">
    <property type="entry name" value="SGNH_hydro_sf"/>
</dbReference>
<dbReference type="OrthoDB" id="5503950at2"/>
<dbReference type="AlphaFoldDB" id="L7L6S4"/>
<reference evidence="5 6" key="1">
    <citation type="submission" date="2012-12" db="EMBL/GenBank/DDBJ databases">
        <title>Whole genome shotgun sequence of Gordonia hirsuta NBRC 16056.</title>
        <authorList>
            <person name="Isaki-Nakamura S."/>
            <person name="Hosoyama A."/>
            <person name="Tsuchikane K."/>
            <person name="Katsumata H."/>
            <person name="Baba S."/>
            <person name="Yamazaki S."/>
            <person name="Fujita N."/>
        </authorList>
    </citation>
    <scope>NUCLEOTIDE SEQUENCE [LARGE SCALE GENOMIC DNA]</scope>
    <source>
        <strain evidence="5 6">NBRC 16056</strain>
    </source>
</reference>
<dbReference type="InterPro" id="IPR037460">
    <property type="entry name" value="SEST-like"/>
</dbReference>
<dbReference type="Pfam" id="PF13472">
    <property type="entry name" value="Lipase_GDSL_2"/>
    <property type="match status" value="1"/>
</dbReference>
<organism evidence="5 6">
    <name type="scientific">Gordonia hirsuta DSM 44140 = NBRC 16056</name>
    <dbReference type="NCBI Taxonomy" id="1121927"/>
    <lineage>
        <taxon>Bacteria</taxon>
        <taxon>Bacillati</taxon>
        <taxon>Actinomycetota</taxon>
        <taxon>Actinomycetes</taxon>
        <taxon>Mycobacteriales</taxon>
        <taxon>Gordoniaceae</taxon>
        <taxon>Gordonia</taxon>
    </lineage>
</organism>
<protein>
    <submittedName>
        <fullName evidence="5">Putative esterase</fullName>
    </submittedName>
</protein>
<accession>L7L6S4</accession>
<evidence type="ECO:0000256" key="1">
    <source>
        <dbReference type="PIRSR" id="PIRSR637460-1"/>
    </source>
</evidence>
<keyword evidence="6" id="KW-1185">Reference proteome</keyword>
<feature type="disulfide bond" evidence="2">
    <location>
        <begin position="57"/>
        <end position="81"/>
    </location>
</feature>
<dbReference type="GO" id="GO:0019433">
    <property type="term" value="P:triglyceride catabolic process"/>
    <property type="evidence" value="ECO:0007669"/>
    <property type="project" value="TreeGrafter"/>
</dbReference>